<dbReference type="eggNOG" id="COG1670">
    <property type="taxonomic scope" value="Bacteria"/>
</dbReference>
<dbReference type="EMBL" id="CQEJ01000002">
    <property type="protein sequence ID" value="CNK51333.1"/>
    <property type="molecule type" value="Genomic_DNA"/>
</dbReference>
<organism evidence="1 2">
    <name type="scientific">Yersinia aldovae</name>
    <dbReference type="NCBI Taxonomy" id="29483"/>
    <lineage>
        <taxon>Bacteria</taxon>
        <taxon>Pseudomonadati</taxon>
        <taxon>Pseudomonadota</taxon>
        <taxon>Gammaproteobacteria</taxon>
        <taxon>Enterobacterales</taxon>
        <taxon>Yersiniaceae</taxon>
        <taxon>Yersinia</taxon>
    </lineage>
</organism>
<dbReference type="Proteomes" id="UP000041595">
    <property type="component" value="Unassembled WGS sequence"/>
</dbReference>
<dbReference type="AlphaFoldDB" id="A0A0T9T069"/>
<proteinExistence type="predicted"/>
<name>A0A0T9T069_YERAL</name>
<accession>A0A0T9T069</accession>
<dbReference type="SUPFAM" id="SSF55729">
    <property type="entry name" value="Acyl-CoA N-acyltransferases (Nat)"/>
    <property type="match status" value="1"/>
</dbReference>
<dbReference type="Gene3D" id="3.40.630.30">
    <property type="match status" value="1"/>
</dbReference>
<dbReference type="RefSeq" id="WP_004699515.1">
    <property type="nucleotide sequence ID" value="NZ_CQEJ01000002.1"/>
</dbReference>
<gene>
    <name evidence="1" type="ORF">ERS137965_00290</name>
</gene>
<dbReference type="InterPro" id="IPR016181">
    <property type="entry name" value="Acyl_CoA_acyltransferase"/>
</dbReference>
<sequence length="484" mass="54345">MPRILISTQVALILLIAWSPLAIADNSNKRWSYLHPEDQYQSETGITDHSEYIVHRIIERDAARILSCTFIPALAIYNYITHSHCDQAEKLWRQISHWFSDDNKDNAVLIVGNSPLLEPQPSLPKNRDNEPHPITLTLNKLNTQLHHQALTLPATARFCKKPIDYILAARYPRSPDDNCPQWVSRILADFTTLFGHSVQSWTPQQLQDVITRIDGQQATGYAGSDQATEDHLVGEVRQAVERLGLVETIRQITHALQYTQLNYANYIEHNPSATESPVAAQSLPLGEYSLSLESYHYPAEPVAVRIRENNEWVARPDLHFAVEIIDASTTDRSAITLAHAVMARWFNTYLFTPLKSDPHGNPLTDLDRTISAARTTSTSLLLELENTTSNYLFVVVKLEGEIVSMLGAARGNATDEFYIDVSVSDPRFVLTPIAEGNVRGAGTAAVHELARYLKEKGINKLRSTVISQPSARVKIKLGFQHDEF</sequence>
<evidence type="ECO:0000313" key="1">
    <source>
        <dbReference type="EMBL" id="CNK51333.1"/>
    </source>
</evidence>
<protein>
    <submittedName>
        <fullName evidence="1">Beta-gamma-crystallin</fullName>
    </submittedName>
</protein>
<reference evidence="1 2" key="1">
    <citation type="submission" date="2015-03" db="EMBL/GenBank/DDBJ databases">
        <authorList>
            <person name="Murphy D."/>
        </authorList>
    </citation>
    <scope>NUCLEOTIDE SEQUENCE [LARGE SCALE GENOMIC DNA]</scope>
    <source>
        <strain evidence="1 2">IP06005</strain>
    </source>
</reference>
<evidence type="ECO:0000313" key="2">
    <source>
        <dbReference type="Proteomes" id="UP000041595"/>
    </source>
</evidence>